<dbReference type="EMBL" id="CAJNJA010020464">
    <property type="protein sequence ID" value="CAE7460357.1"/>
    <property type="molecule type" value="Genomic_DNA"/>
</dbReference>
<dbReference type="InterPro" id="IPR027417">
    <property type="entry name" value="P-loop_NTPase"/>
</dbReference>
<accession>A0A812S1S4</accession>
<name>A0A812S1S4_9DINO</name>
<dbReference type="AlphaFoldDB" id="A0A812S1S4"/>
<evidence type="ECO:0000313" key="1">
    <source>
        <dbReference type="EMBL" id="CAE7460357.1"/>
    </source>
</evidence>
<gene>
    <name evidence="1" type="ORF">SNEC2469_LOCUS12865</name>
</gene>
<reference evidence="1" key="1">
    <citation type="submission" date="2021-02" db="EMBL/GenBank/DDBJ databases">
        <authorList>
            <person name="Dougan E. K."/>
            <person name="Rhodes N."/>
            <person name="Thang M."/>
            <person name="Chan C."/>
        </authorList>
    </citation>
    <scope>NUCLEOTIDE SEQUENCE</scope>
</reference>
<evidence type="ECO:0000313" key="2">
    <source>
        <dbReference type="Proteomes" id="UP000601435"/>
    </source>
</evidence>
<feature type="non-terminal residue" evidence="1">
    <location>
        <position position="713"/>
    </location>
</feature>
<proteinExistence type="predicted"/>
<sequence>MKPSSLVAVACAQGVAFAFPLHTASAGDELLCRDEWEFVRKSATSKFRSWKQSITSSETLREWASQQVETTRVSDCRPGQLVLRLLSVAHHQVCDVTAGFLSHHWWSEMLMTKWSSLLFWAAFDLLQAAKEVPSRVGRCACRRIGRMLGHASRHVERRQRLVRVKARTRQLISDAPKNPAKALQSFVREIDKEQRAWMHSDESGRSCRRSLRDLLLSLRMSAKLLFVSGMQQPSWRHGWWMPRAVDSTAGWSQAWVVFSCADEPLVNMLSCDPLIEEASRSPFLSRQRVFVATRHPGEMQRLQKLPFVEVMSAKQAAEFANAAHWSLAYYEDMMMRAMRLRDDGPSLVVFVDVQFSEDALAQLWDLDRWLLHRETTPGSRSSWDIAWVTEDGFSPGAALLPCETSKSRGADVKWLVPKAGILLMKPSMSALQILHELKSQEAHTSKVPGSTVSSAWGSFLIREWRARDWYQTAYAYLDAAKPAPQWRDIELPQGAVRSIGASQLRMLASPGRAAGLQLRWALHQCEHFSEGSGYCHVGPLKPRGFGFLVEPCGFPSFFSPGRHGGSADAADVQADRLEIQLKASQEVFLCPRRVPVAILAVPRAGSTSVANWAGLLDGVDSWLSAAGHSLQNAQTLWKPEDKDFSVWGVQHFCLRCCRAGVQRLHLVVMRSPFDRLKSHFHRSQVSRGGKWSDFPGWWRWASTMLKRGIAPSC</sequence>
<organism evidence="1 2">
    <name type="scientific">Symbiodinium necroappetens</name>
    <dbReference type="NCBI Taxonomy" id="1628268"/>
    <lineage>
        <taxon>Eukaryota</taxon>
        <taxon>Sar</taxon>
        <taxon>Alveolata</taxon>
        <taxon>Dinophyceae</taxon>
        <taxon>Suessiales</taxon>
        <taxon>Symbiodiniaceae</taxon>
        <taxon>Symbiodinium</taxon>
    </lineage>
</organism>
<dbReference type="OrthoDB" id="419639at2759"/>
<evidence type="ECO:0008006" key="3">
    <source>
        <dbReference type="Google" id="ProtNLM"/>
    </source>
</evidence>
<dbReference type="SUPFAM" id="SSF52540">
    <property type="entry name" value="P-loop containing nucleoside triphosphate hydrolases"/>
    <property type="match status" value="1"/>
</dbReference>
<keyword evidence="2" id="KW-1185">Reference proteome</keyword>
<comment type="caution">
    <text evidence="1">The sequence shown here is derived from an EMBL/GenBank/DDBJ whole genome shotgun (WGS) entry which is preliminary data.</text>
</comment>
<dbReference type="Proteomes" id="UP000601435">
    <property type="component" value="Unassembled WGS sequence"/>
</dbReference>
<protein>
    <recommendedName>
        <fullName evidence="3">Sulfotransferase domain-containing protein</fullName>
    </recommendedName>
</protein>